<proteinExistence type="predicted"/>
<dbReference type="CDD" id="cd00920">
    <property type="entry name" value="Cupredoxin"/>
    <property type="match status" value="1"/>
</dbReference>
<dbReference type="Proteomes" id="UP000799440">
    <property type="component" value="Unassembled WGS sequence"/>
</dbReference>
<protein>
    <recommendedName>
        <fullName evidence="3">Cupredoxin</fullName>
    </recommendedName>
</protein>
<dbReference type="EMBL" id="MU006633">
    <property type="protein sequence ID" value="KAF2741667.1"/>
    <property type="molecule type" value="Genomic_DNA"/>
</dbReference>
<feature type="non-terminal residue" evidence="1">
    <location>
        <position position="101"/>
    </location>
</feature>
<dbReference type="InterPro" id="IPR052953">
    <property type="entry name" value="Ser-rich/MCO-related"/>
</dbReference>
<dbReference type="Gene3D" id="2.60.40.420">
    <property type="entry name" value="Cupredoxins - blue copper proteins"/>
    <property type="match status" value="1"/>
</dbReference>
<dbReference type="AlphaFoldDB" id="A0A6A6UXE8"/>
<dbReference type="InterPro" id="IPR008972">
    <property type="entry name" value="Cupredoxin"/>
</dbReference>
<name>A0A6A6UXE8_9PLEO</name>
<reference evidence="1" key="1">
    <citation type="journal article" date="2020" name="Stud. Mycol.">
        <title>101 Dothideomycetes genomes: a test case for predicting lifestyles and emergence of pathogens.</title>
        <authorList>
            <person name="Haridas S."/>
            <person name="Albert R."/>
            <person name="Binder M."/>
            <person name="Bloem J."/>
            <person name="Labutti K."/>
            <person name="Salamov A."/>
            <person name="Andreopoulos B."/>
            <person name="Baker S."/>
            <person name="Barry K."/>
            <person name="Bills G."/>
            <person name="Bluhm B."/>
            <person name="Cannon C."/>
            <person name="Castanera R."/>
            <person name="Culley D."/>
            <person name="Daum C."/>
            <person name="Ezra D."/>
            <person name="Gonzalez J."/>
            <person name="Henrissat B."/>
            <person name="Kuo A."/>
            <person name="Liang C."/>
            <person name="Lipzen A."/>
            <person name="Lutzoni F."/>
            <person name="Magnuson J."/>
            <person name="Mondo S."/>
            <person name="Nolan M."/>
            <person name="Ohm R."/>
            <person name="Pangilinan J."/>
            <person name="Park H.-J."/>
            <person name="Ramirez L."/>
            <person name="Alfaro M."/>
            <person name="Sun H."/>
            <person name="Tritt A."/>
            <person name="Yoshinaga Y."/>
            <person name="Zwiers L.-H."/>
            <person name="Turgeon B."/>
            <person name="Goodwin S."/>
            <person name="Spatafora J."/>
            <person name="Crous P."/>
            <person name="Grigoriev I."/>
        </authorList>
    </citation>
    <scope>NUCLEOTIDE SEQUENCE</scope>
    <source>
        <strain evidence="1">CBS 119925</strain>
    </source>
</reference>
<dbReference type="PANTHER" id="PTHR34883">
    <property type="entry name" value="SERINE-RICH PROTEIN, PUTATIVE-RELATED-RELATED"/>
    <property type="match status" value="1"/>
</dbReference>
<evidence type="ECO:0000313" key="1">
    <source>
        <dbReference type="EMBL" id="KAF2741667.1"/>
    </source>
</evidence>
<accession>A0A6A6UXE8</accession>
<feature type="non-terminal residue" evidence="1">
    <location>
        <position position="1"/>
    </location>
</feature>
<keyword evidence="2" id="KW-1185">Reference proteome</keyword>
<evidence type="ECO:0008006" key="3">
    <source>
        <dbReference type="Google" id="ProtNLM"/>
    </source>
</evidence>
<dbReference type="PANTHER" id="PTHR34883:SF16">
    <property type="entry name" value="RICH PROTEIN, PUTATIVE-RELATED"/>
    <property type="match status" value="1"/>
</dbReference>
<sequence length="101" mass="10921">VTVGAAGQLAFAPSSVAAAIGTTLRFNFLALNHTLTQSSFEQPCNNRSGFDTGFQQFNPVNASGRFLVDYQVTTKDPQWFFCAQISPKSHCQSGMVFALNP</sequence>
<dbReference type="OrthoDB" id="2331100at2759"/>
<evidence type="ECO:0000313" key="2">
    <source>
        <dbReference type="Proteomes" id="UP000799440"/>
    </source>
</evidence>
<gene>
    <name evidence="1" type="ORF">M011DRAFT_377771</name>
</gene>
<organism evidence="1 2">
    <name type="scientific">Sporormia fimetaria CBS 119925</name>
    <dbReference type="NCBI Taxonomy" id="1340428"/>
    <lineage>
        <taxon>Eukaryota</taxon>
        <taxon>Fungi</taxon>
        <taxon>Dikarya</taxon>
        <taxon>Ascomycota</taxon>
        <taxon>Pezizomycotina</taxon>
        <taxon>Dothideomycetes</taxon>
        <taxon>Pleosporomycetidae</taxon>
        <taxon>Pleosporales</taxon>
        <taxon>Sporormiaceae</taxon>
        <taxon>Sporormia</taxon>
    </lineage>
</organism>
<dbReference type="SUPFAM" id="SSF49503">
    <property type="entry name" value="Cupredoxins"/>
    <property type="match status" value="1"/>
</dbReference>